<evidence type="ECO:0000313" key="3">
    <source>
        <dbReference type="Proteomes" id="UP001285908"/>
    </source>
</evidence>
<sequence length="109" mass="11850">MSVPPFDSKPQVRSALAQTGKQGETEAQVKGRNPIQFCAGAGHDVSLEFATPVRSPYIQNVFTVGNHVEVKDVDDIEIKMSLWVRTGHRPKRFKVGSVVVSPSAFSVLG</sequence>
<organism evidence="2 3">
    <name type="scientific">Neurospora hispaniola</name>
    <dbReference type="NCBI Taxonomy" id="588809"/>
    <lineage>
        <taxon>Eukaryota</taxon>
        <taxon>Fungi</taxon>
        <taxon>Dikarya</taxon>
        <taxon>Ascomycota</taxon>
        <taxon>Pezizomycotina</taxon>
        <taxon>Sordariomycetes</taxon>
        <taxon>Sordariomycetidae</taxon>
        <taxon>Sordariales</taxon>
        <taxon>Sordariaceae</taxon>
        <taxon>Neurospora</taxon>
    </lineage>
</organism>
<keyword evidence="3" id="KW-1185">Reference proteome</keyword>
<dbReference type="GeneID" id="87874529"/>
<dbReference type="Proteomes" id="UP001285908">
    <property type="component" value="Unassembled WGS sequence"/>
</dbReference>
<dbReference type="EMBL" id="JAULSX010000002">
    <property type="protein sequence ID" value="KAK3498019.1"/>
    <property type="molecule type" value="Genomic_DNA"/>
</dbReference>
<reference evidence="2 3" key="1">
    <citation type="journal article" date="2023" name="Mol. Phylogenet. Evol.">
        <title>Genome-scale phylogeny and comparative genomics of the fungal order Sordariales.</title>
        <authorList>
            <person name="Hensen N."/>
            <person name="Bonometti L."/>
            <person name="Westerberg I."/>
            <person name="Brannstrom I.O."/>
            <person name="Guillou S."/>
            <person name="Cros-Aarteil S."/>
            <person name="Calhoun S."/>
            <person name="Haridas S."/>
            <person name="Kuo A."/>
            <person name="Mondo S."/>
            <person name="Pangilinan J."/>
            <person name="Riley R."/>
            <person name="LaButti K."/>
            <person name="Andreopoulos B."/>
            <person name="Lipzen A."/>
            <person name="Chen C."/>
            <person name="Yan M."/>
            <person name="Daum C."/>
            <person name="Ng V."/>
            <person name="Clum A."/>
            <person name="Steindorff A."/>
            <person name="Ohm R.A."/>
            <person name="Martin F."/>
            <person name="Silar P."/>
            <person name="Natvig D.O."/>
            <person name="Lalanne C."/>
            <person name="Gautier V."/>
            <person name="Ament-Velasquez S.L."/>
            <person name="Kruys A."/>
            <person name="Hutchinson M.I."/>
            <person name="Powell A.J."/>
            <person name="Barry K."/>
            <person name="Miller A.N."/>
            <person name="Grigoriev I.V."/>
            <person name="Debuchy R."/>
            <person name="Gladieux P."/>
            <person name="Hiltunen Thoren M."/>
            <person name="Johannesson H."/>
        </authorList>
    </citation>
    <scope>NUCLEOTIDE SEQUENCE [LARGE SCALE GENOMIC DNA]</scope>
    <source>
        <strain evidence="2 3">FGSC 10403</strain>
    </source>
</reference>
<name>A0AAJ0IE13_9PEZI</name>
<evidence type="ECO:0000256" key="1">
    <source>
        <dbReference type="SAM" id="MobiDB-lite"/>
    </source>
</evidence>
<protein>
    <submittedName>
        <fullName evidence="2">Uncharacterized protein</fullName>
    </submittedName>
</protein>
<evidence type="ECO:0000313" key="2">
    <source>
        <dbReference type="EMBL" id="KAK3498019.1"/>
    </source>
</evidence>
<proteinExistence type="predicted"/>
<feature type="region of interest" description="Disordered" evidence="1">
    <location>
        <begin position="1"/>
        <end position="29"/>
    </location>
</feature>
<dbReference type="AlphaFoldDB" id="A0AAJ0IE13"/>
<gene>
    <name evidence="2" type="ORF">B0T23DRAFT_375695</name>
</gene>
<dbReference type="RefSeq" id="XP_062696283.1">
    <property type="nucleotide sequence ID" value="XM_062836907.1"/>
</dbReference>
<accession>A0AAJ0IE13</accession>
<comment type="caution">
    <text evidence="2">The sequence shown here is derived from an EMBL/GenBank/DDBJ whole genome shotgun (WGS) entry which is preliminary data.</text>
</comment>